<feature type="chain" id="PRO_5040339099" evidence="2">
    <location>
        <begin position="19"/>
        <end position="181"/>
    </location>
</feature>
<name>A0A9N9RVA0_9DIPT</name>
<feature type="region of interest" description="Disordered" evidence="1">
    <location>
        <begin position="147"/>
        <end position="181"/>
    </location>
</feature>
<sequence>MNSYVMFAVFALAAFVSCEPPSGYNYNQPSFGGGVSSSGNSFSNGGNSLSSGGNYEQVAIGPNTQEGLTVDPALLEQIKQIILKEESKAGSGSAGGFGQPSSSYGAPQAQYGPPAQQQARIVGIDFENTVPAIQVAQLRAQSQEAGGYSASSFGVAPSSNYGAPAQAPARPSSQYGAPGRY</sequence>
<keyword evidence="4" id="KW-1185">Reference proteome</keyword>
<proteinExistence type="predicted"/>
<dbReference type="Proteomes" id="UP001153620">
    <property type="component" value="Chromosome 2"/>
</dbReference>
<reference evidence="3" key="1">
    <citation type="submission" date="2022-01" db="EMBL/GenBank/DDBJ databases">
        <authorList>
            <person name="King R."/>
        </authorList>
    </citation>
    <scope>NUCLEOTIDE SEQUENCE</scope>
</reference>
<dbReference type="OrthoDB" id="6627027at2759"/>
<evidence type="ECO:0000313" key="4">
    <source>
        <dbReference type="Proteomes" id="UP001153620"/>
    </source>
</evidence>
<evidence type="ECO:0000313" key="3">
    <source>
        <dbReference type="EMBL" id="CAG9805598.1"/>
    </source>
</evidence>
<dbReference type="AlphaFoldDB" id="A0A9N9RVA0"/>
<organism evidence="3 4">
    <name type="scientific">Chironomus riparius</name>
    <dbReference type="NCBI Taxonomy" id="315576"/>
    <lineage>
        <taxon>Eukaryota</taxon>
        <taxon>Metazoa</taxon>
        <taxon>Ecdysozoa</taxon>
        <taxon>Arthropoda</taxon>
        <taxon>Hexapoda</taxon>
        <taxon>Insecta</taxon>
        <taxon>Pterygota</taxon>
        <taxon>Neoptera</taxon>
        <taxon>Endopterygota</taxon>
        <taxon>Diptera</taxon>
        <taxon>Nematocera</taxon>
        <taxon>Chironomoidea</taxon>
        <taxon>Chironomidae</taxon>
        <taxon>Chironominae</taxon>
        <taxon>Chironomus</taxon>
    </lineage>
</organism>
<evidence type="ECO:0000256" key="1">
    <source>
        <dbReference type="SAM" id="MobiDB-lite"/>
    </source>
</evidence>
<feature type="region of interest" description="Disordered" evidence="1">
    <location>
        <begin position="89"/>
        <end position="117"/>
    </location>
</feature>
<gene>
    <name evidence="3" type="ORF">CHIRRI_LOCUS8467</name>
</gene>
<feature type="compositionally biased region" description="Low complexity" evidence="1">
    <location>
        <begin position="163"/>
        <end position="174"/>
    </location>
</feature>
<feature type="compositionally biased region" description="Low complexity" evidence="1">
    <location>
        <begin position="99"/>
        <end position="117"/>
    </location>
</feature>
<feature type="compositionally biased region" description="Polar residues" evidence="1">
    <location>
        <begin position="147"/>
        <end position="161"/>
    </location>
</feature>
<keyword evidence="2" id="KW-0732">Signal</keyword>
<protein>
    <submittedName>
        <fullName evidence="3">Uncharacterized protein</fullName>
    </submittedName>
</protein>
<evidence type="ECO:0000256" key="2">
    <source>
        <dbReference type="SAM" id="SignalP"/>
    </source>
</evidence>
<feature type="signal peptide" evidence="2">
    <location>
        <begin position="1"/>
        <end position="18"/>
    </location>
</feature>
<dbReference type="EMBL" id="OU895878">
    <property type="protein sequence ID" value="CAG9805598.1"/>
    <property type="molecule type" value="Genomic_DNA"/>
</dbReference>
<accession>A0A9N9RVA0</accession>
<reference evidence="3" key="2">
    <citation type="submission" date="2022-10" db="EMBL/GenBank/DDBJ databases">
        <authorList>
            <consortium name="ENA_rothamsted_submissions"/>
            <consortium name="culmorum"/>
            <person name="King R."/>
        </authorList>
    </citation>
    <scope>NUCLEOTIDE SEQUENCE</scope>
</reference>